<gene>
    <name evidence="2" type="ORF">C3920_06245</name>
</gene>
<reference evidence="2 3" key="1">
    <citation type="submission" date="2018-02" db="EMBL/GenBank/DDBJ databases">
        <authorList>
            <person name="Skraban J."/>
            <person name="Trcek J."/>
        </authorList>
    </citation>
    <scope>NUCLEOTIDE SEQUENCE [LARGE SCALE GENOMIC DNA]</scope>
    <source>
        <strain evidence="2 3">AV446</strain>
    </source>
</reference>
<evidence type="ECO:0008006" key="4">
    <source>
        <dbReference type="Google" id="ProtNLM"/>
    </source>
</evidence>
<proteinExistence type="predicted"/>
<feature type="signal peptide" evidence="1">
    <location>
        <begin position="1"/>
        <end position="20"/>
    </location>
</feature>
<organism evidence="2 3">
    <name type="scientific">Novacetimonas pomaceti</name>
    <dbReference type="NCBI Taxonomy" id="2021998"/>
    <lineage>
        <taxon>Bacteria</taxon>
        <taxon>Pseudomonadati</taxon>
        <taxon>Pseudomonadota</taxon>
        <taxon>Alphaproteobacteria</taxon>
        <taxon>Acetobacterales</taxon>
        <taxon>Acetobacteraceae</taxon>
        <taxon>Novacetimonas</taxon>
    </lineage>
</organism>
<evidence type="ECO:0000313" key="3">
    <source>
        <dbReference type="Proteomes" id="UP000248116"/>
    </source>
</evidence>
<keyword evidence="1" id="KW-0732">Signal</keyword>
<keyword evidence="3" id="KW-1185">Reference proteome</keyword>
<comment type="caution">
    <text evidence="2">The sequence shown here is derived from an EMBL/GenBank/DDBJ whole genome shotgun (WGS) entry which is preliminary data.</text>
</comment>
<dbReference type="EMBL" id="PRCW01000045">
    <property type="protein sequence ID" value="PYD48131.1"/>
    <property type="molecule type" value="Genomic_DNA"/>
</dbReference>
<dbReference type="PROSITE" id="PS00141">
    <property type="entry name" value="ASP_PROTEASE"/>
    <property type="match status" value="1"/>
</dbReference>
<dbReference type="InterPro" id="IPR001969">
    <property type="entry name" value="Aspartic_peptidase_AS"/>
</dbReference>
<evidence type="ECO:0000256" key="1">
    <source>
        <dbReference type="SAM" id="SignalP"/>
    </source>
</evidence>
<dbReference type="Proteomes" id="UP000248116">
    <property type="component" value="Unassembled WGS sequence"/>
</dbReference>
<evidence type="ECO:0000313" key="2">
    <source>
        <dbReference type="EMBL" id="PYD48131.1"/>
    </source>
</evidence>
<sequence length="441" mass="49193">MKFVKIFCLFLLCFPLQSMAGDLPLTDKQIESLRSLLTHNKFLSFYTSSKYEQAIQFPDMDLIDKSLKNPSLPEDKKNLLKMIWYRSRGMFEKSNSQIPDCFDVKPDNPIRVTAMLCSLIKKGNYNLLGDYAGVFRIQSEMESRWVKPMEDLTKVKSIKFAQAEDFEVLKQAAPARISLHLSGPHQIPWSNPESIGERGPHLNAIMDGATVDFLFDSGSSKNWMESPGKPSQVFARSHNISDALGRHTEVDYIQRSNLWVGGLSVKNPHFATSGRSGNILGWTYFRNSGNFRISENGITLNAERPQNSEVSFWSSTMAGSEAYIQIPVTDGKTARPAIFDTGAGIAGGTDILIIKPNFTPDELAKSHNLPVFTYSSTKVMPVLSMYDDLKVGDLPPRHMKITVIKGGAGQMKIILTARILHYASLWVDGSNGRIALMGNIK</sequence>
<protein>
    <recommendedName>
        <fullName evidence="4">Aspartyl protease</fullName>
    </recommendedName>
</protein>
<feature type="chain" id="PRO_5045540469" description="Aspartyl protease" evidence="1">
    <location>
        <begin position="21"/>
        <end position="441"/>
    </location>
</feature>
<accession>A0ABX5P7V9</accession>
<name>A0ABX5P7V9_9PROT</name>